<dbReference type="GO" id="GO:0008203">
    <property type="term" value="P:cholesterol metabolic process"/>
    <property type="evidence" value="ECO:0007669"/>
    <property type="project" value="UniProtKB-KW"/>
</dbReference>
<comment type="subcellular location">
    <subcellularLocation>
        <location evidence="1">Secreted</location>
    </subcellularLocation>
</comment>
<dbReference type="PANTHER" id="PTHR18976:SF11">
    <property type="entry name" value="APOLIPOPROTEIN A-I"/>
    <property type="match status" value="1"/>
</dbReference>
<evidence type="ECO:0008006" key="17">
    <source>
        <dbReference type="Google" id="ProtNLM"/>
    </source>
</evidence>
<evidence type="ECO:0000256" key="10">
    <source>
        <dbReference type="ARBA" id="ARBA00023098"/>
    </source>
</evidence>
<keyword evidence="10" id="KW-0443">Lipid metabolism</keyword>
<reference evidence="15 16" key="1">
    <citation type="submission" date="2024-09" db="EMBL/GenBank/DDBJ databases">
        <title>A chromosome-level genome assembly of Gray's grenadier anchovy, Coilia grayii.</title>
        <authorList>
            <person name="Fu Z."/>
        </authorList>
    </citation>
    <scope>NUCLEOTIDE SEQUENCE [LARGE SCALE GENOMIC DNA]</scope>
    <source>
        <strain evidence="15">G4</strain>
        <tissue evidence="15">Muscle</tissue>
    </source>
</reference>
<evidence type="ECO:0000256" key="2">
    <source>
        <dbReference type="ARBA" id="ARBA00008788"/>
    </source>
</evidence>
<dbReference type="Proteomes" id="UP001591681">
    <property type="component" value="Unassembled WGS sequence"/>
</dbReference>
<keyword evidence="8" id="KW-0345">HDL</keyword>
<evidence type="ECO:0000256" key="6">
    <source>
        <dbReference type="ARBA" id="ARBA00022729"/>
    </source>
</evidence>
<keyword evidence="7" id="KW-0677">Repeat</keyword>
<evidence type="ECO:0000256" key="14">
    <source>
        <dbReference type="SAM" id="SignalP"/>
    </source>
</evidence>
<evidence type="ECO:0000256" key="9">
    <source>
        <dbReference type="ARBA" id="ARBA00023055"/>
    </source>
</evidence>
<evidence type="ECO:0000313" key="16">
    <source>
        <dbReference type="Proteomes" id="UP001591681"/>
    </source>
</evidence>
<keyword evidence="5" id="KW-0153">Cholesterol metabolism</keyword>
<keyword evidence="16" id="KW-1185">Reference proteome</keyword>
<dbReference type="InterPro" id="IPR000074">
    <property type="entry name" value="ApoA_E"/>
</dbReference>
<keyword evidence="6 14" id="KW-0732">Signal</keyword>
<keyword evidence="9" id="KW-0445">Lipid transport</keyword>
<accession>A0ABD1KAB4</accession>
<dbReference type="GO" id="GO:0006869">
    <property type="term" value="P:lipid transport"/>
    <property type="evidence" value="ECO:0007669"/>
    <property type="project" value="UniProtKB-KW"/>
</dbReference>
<feature type="chain" id="PRO_5044843536" description="Apolipoprotein A-I" evidence="14">
    <location>
        <begin position="19"/>
        <end position="255"/>
    </location>
</feature>
<comment type="function">
    <text evidence="13">Participates in the reverse transport of cholesterol from tissues to the liver for excretion by promoting cholesterol efflux from tissues and by acting as a cofactor for the lecithin cholesterol acyltransferase (LCAT).</text>
</comment>
<evidence type="ECO:0000256" key="5">
    <source>
        <dbReference type="ARBA" id="ARBA00022548"/>
    </source>
</evidence>
<organism evidence="15 16">
    <name type="scientific">Coilia grayii</name>
    <name type="common">Gray's grenadier anchovy</name>
    <dbReference type="NCBI Taxonomy" id="363190"/>
    <lineage>
        <taxon>Eukaryota</taxon>
        <taxon>Metazoa</taxon>
        <taxon>Chordata</taxon>
        <taxon>Craniata</taxon>
        <taxon>Vertebrata</taxon>
        <taxon>Euteleostomi</taxon>
        <taxon>Actinopterygii</taxon>
        <taxon>Neopterygii</taxon>
        <taxon>Teleostei</taxon>
        <taxon>Clupei</taxon>
        <taxon>Clupeiformes</taxon>
        <taxon>Clupeoidei</taxon>
        <taxon>Engraulidae</taxon>
        <taxon>Coilinae</taxon>
        <taxon>Coilia</taxon>
    </lineage>
</organism>
<keyword evidence="12" id="KW-0753">Steroid metabolism</keyword>
<evidence type="ECO:0000256" key="1">
    <source>
        <dbReference type="ARBA" id="ARBA00004613"/>
    </source>
</evidence>
<dbReference type="EMBL" id="JBHFQA010000007">
    <property type="protein sequence ID" value="KAL2096085.1"/>
    <property type="molecule type" value="Genomic_DNA"/>
</dbReference>
<sequence>MKVVALALTILLVAGTQARSLQADAPSPLQHVRSAALLYLHQVKETAQKALVHLDDTEFKDHKAKISEALDKMVSYIEAASAQLAPTTDAFATQALELTAGLRATIRADIDELKKTLEPKREELRQVLQKHLDEYREKLEPILTEYQTKHKAEMEALKVKLEPVVQELRTRVEANVEETKSKLVPIIEAIRSKLSERLEEIKTMVAPYVEEYREQLSHTFTELSEQMAKNDGLSEELKTKLYAVYETLSKAVTKA</sequence>
<dbReference type="SUPFAM" id="SSF58113">
    <property type="entry name" value="Apolipoprotein A-I"/>
    <property type="match status" value="1"/>
</dbReference>
<feature type="signal peptide" evidence="14">
    <location>
        <begin position="1"/>
        <end position="18"/>
    </location>
</feature>
<evidence type="ECO:0000256" key="12">
    <source>
        <dbReference type="ARBA" id="ARBA00023221"/>
    </source>
</evidence>
<evidence type="ECO:0000313" key="15">
    <source>
        <dbReference type="EMBL" id="KAL2096085.1"/>
    </source>
</evidence>
<dbReference type="AlphaFoldDB" id="A0ABD1KAB4"/>
<gene>
    <name evidence="15" type="ORF">ACEWY4_008233</name>
</gene>
<evidence type="ECO:0000256" key="11">
    <source>
        <dbReference type="ARBA" id="ARBA00023166"/>
    </source>
</evidence>
<proteinExistence type="inferred from homology"/>
<keyword evidence="11" id="KW-1207">Sterol metabolism</keyword>
<keyword evidence="4" id="KW-0964">Secreted</keyword>
<dbReference type="PANTHER" id="PTHR18976">
    <property type="entry name" value="APOLIPOPROTEIN"/>
    <property type="match status" value="1"/>
</dbReference>
<protein>
    <recommendedName>
        <fullName evidence="17">Apolipoprotein A-I</fullName>
    </recommendedName>
</protein>
<evidence type="ECO:0000256" key="8">
    <source>
        <dbReference type="ARBA" id="ARBA00022850"/>
    </source>
</evidence>
<dbReference type="InterPro" id="IPR050163">
    <property type="entry name" value="Apolipoprotein_A1/A4/E"/>
</dbReference>
<keyword evidence="3" id="KW-0813">Transport</keyword>
<dbReference type="GO" id="GO:0034364">
    <property type="term" value="C:high-density lipoprotein particle"/>
    <property type="evidence" value="ECO:0007669"/>
    <property type="project" value="UniProtKB-KW"/>
</dbReference>
<name>A0ABD1KAB4_9TELE</name>
<evidence type="ECO:0000256" key="3">
    <source>
        <dbReference type="ARBA" id="ARBA00022448"/>
    </source>
</evidence>
<evidence type="ECO:0000256" key="7">
    <source>
        <dbReference type="ARBA" id="ARBA00022737"/>
    </source>
</evidence>
<dbReference type="Gene3D" id="1.20.120.20">
    <property type="entry name" value="Apolipoprotein"/>
    <property type="match status" value="2"/>
</dbReference>
<dbReference type="Pfam" id="PF01442">
    <property type="entry name" value="Apolipoprotein"/>
    <property type="match status" value="1"/>
</dbReference>
<evidence type="ECO:0000256" key="4">
    <source>
        <dbReference type="ARBA" id="ARBA00022525"/>
    </source>
</evidence>
<comment type="similarity">
    <text evidence="2">Belongs to the apolipoprotein A1/A4/E family.</text>
</comment>
<comment type="caution">
    <text evidence="15">The sequence shown here is derived from an EMBL/GenBank/DDBJ whole genome shotgun (WGS) entry which is preliminary data.</text>
</comment>
<evidence type="ECO:0000256" key="13">
    <source>
        <dbReference type="ARBA" id="ARBA00037506"/>
    </source>
</evidence>